<accession>A0ABR5ZRQ0</accession>
<sequence length="151" mass="17244">MSRTDDRMNRSTRVFLDTLAKCGNISMAAKAADLSRPGLYARRERDEQFAREWDEAMDKAIDTLEAEAWRRARDGVPEFVTTGKGLVLDKEGRPVTQNRYSDTLLITLLKAHRPERFRDRSSVDMNVTGNLAELIDAGRKRVQGRSNDEEQ</sequence>
<gene>
    <name evidence="1" type="ORF">CPA56_02795</name>
</gene>
<evidence type="ECO:0008006" key="3">
    <source>
        <dbReference type="Google" id="ProtNLM"/>
    </source>
</evidence>
<dbReference type="Proteomes" id="UP000765338">
    <property type="component" value="Unassembled WGS sequence"/>
</dbReference>
<organism evidence="1 2">
    <name type="scientific">Bombella mellum</name>
    <dbReference type="NCBI Taxonomy" id="2039288"/>
    <lineage>
        <taxon>Bacteria</taxon>
        <taxon>Pseudomonadati</taxon>
        <taxon>Pseudomonadota</taxon>
        <taxon>Alphaproteobacteria</taxon>
        <taxon>Acetobacterales</taxon>
        <taxon>Acetobacteraceae</taxon>
        <taxon>Bombella</taxon>
    </lineage>
</organism>
<protein>
    <recommendedName>
        <fullName evidence="3">Terminase small subunit</fullName>
    </recommendedName>
</protein>
<name>A0ABR5ZRQ0_9PROT</name>
<comment type="caution">
    <text evidence="1">The sequence shown here is derived from an EMBL/GenBank/DDBJ whole genome shotgun (WGS) entry which is preliminary data.</text>
</comment>
<evidence type="ECO:0000313" key="2">
    <source>
        <dbReference type="Proteomes" id="UP000765338"/>
    </source>
</evidence>
<evidence type="ECO:0000313" key="1">
    <source>
        <dbReference type="EMBL" id="MBA5726923.1"/>
    </source>
</evidence>
<dbReference type="EMBL" id="PDLY01000001">
    <property type="protein sequence ID" value="MBA5726923.1"/>
    <property type="molecule type" value="Genomic_DNA"/>
</dbReference>
<reference evidence="1 2" key="1">
    <citation type="submission" date="2017-10" db="EMBL/GenBank/DDBJ databases">
        <authorList>
            <person name="Jakob F."/>
        </authorList>
    </citation>
    <scope>NUCLEOTIDE SEQUENCE [LARGE SCALE GENOMIC DNA]</scope>
    <source>
        <strain evidence="1 2">TMW 2.1889</strain>
    </source>
</reference>
<dbReference type="RefSeq" id="WP_182040492.1">
    <property type="nucleotide sequence ID" value="NZ_PDLY01000001.1"/>
</dbReference>
<proteinExistence type="predicted"/>
<keyword evidence="2" id="KW-1185">Reference proteome</keyword>